<feature type="signal peptide" evidence="1">
    <location>
        <begin position="1"/>
        <end position="23"/>
    </location>
</feature>
<protein>
    <submittedName>
        <fullName evidence="2">(northern house mosquito) hypothetical protein</fullName>
    </submittedName>
</protein>
<evidence type="ECO:0000313" key="2">
    <source>
        <dbReference type="EMBL" id="CAG6605567.1"/>
    </source>
</evidence>
<sequence>MNAISCSFTIVSMILIGLSPDSAILESILVMGITKVLVYASGNSPRDSDLITISSNSTATTFKASIMTRFVTFPTPAQFVSDRTVCFSLFIVIGSNLLNNSLWSVFPVIGGVNAVGGIFACISSPLCTKNAFGSLAVSASPRGSPNTISFFLSDESKNKSLQN</sequence>
<dbReference type="EMBL" id="HBUE01248552">
    <property type="protein sequence ID" value="CAG6553232.1"/>
    <property type="molecule type" value="Transcribed_RNA"/>
</dbReference>
<name>A0A8D8LGR1_CULPI</name>
<accession>A0A8D8LGR1</accession>
<proteinExistence type="predicted"/>
<keyword evidence="1" id="KW-0732">Signal</keyword>
<dbReference type="AlphaFoldDB" id="A0A8D8LGR1"/>
<evidence type="ECO:0000256" key="1">
    <source>
        <dbReference type="SAM" id="SignalP"/>
    </source>
</evidence>
<dbReference type="EMBL" id="HBUE01046341">
    <property type="protein sequence ID" value="CAG6462800.1"/>
    <property type="molecule type" value="Transcribed_RNA"/>
</dbReference>
<reference evidence="2" key="1">
    <citation type="submission" date="2021-05" db="EMBL/GenBank/DDBJ databases">
        <authorList>
            <person name="Alioto T."/>
            <person name="Alioto T."/>
            <person name="Gomez Garrido J."/>
        </authorList>
    </citation>
    <scope>NUCLEOTIDE SEQUENCE</scope>
</reference>
<organism evidence="2">
    <name type="scientific">Culex pipiens</name>
    <name type="common">House mosquito</name>
    <dbReference type="NCBI Taxonomy" id="7175"/>
    <lineage>
        <taxon>Eukaryota</taxon>
        <taxon>Metazoa</taxon>
        <taxon>Ecdysozoa</taxon>
        <taxon>Arthropoda</taxon>
        <taxon>Hexapoda</taxon>
        <taxon>Insecta</taxon>
        <taxon>Pterygota</taxon>
        <taxon>Neoptera</taxon>
        <taxon>Endopterygota</taxon>
        <taxon>Diptera</taxon>
        <taxon>Nematocera</taxon>
        <taxon>Culicoidea</taxon>
        <taxon>Culicidae</taxon>
        <taxon>Culicinae</taxon>
        <taxon>Culicini</taxon>
        <taxon>Culex</taxon>
        <taxon>Culex</taxon>
    </lineage>
</organism>
<dbReference type="EMBL" id="HBUE01355739">
    <property type="protein sequence ID" value="CAG6605567.1"/>
    <property type="molecule type" value="Transcribed_RNA"/>
</dbReference>
<feature type="chain" id="PRO_5036261308" evidence="1">
    <location>
        <begin position="24"/>
        <end position="163"/>
    </location>
</feature>